<name>A0A0F9N9T5_9ZZZZ</name>
<dbReference type="InterPro" id="IPR003615">
    <property type="entry name" value="HNH_nuc"/>
</dbReference>
<accession>A0A0F9N9T5</accession>
<dbReference type="GO" id="GO:0004519">
    <property type="term" value="F:endonuclease activity"/>
    <property type="evidence" value="ECO:0007669"/>
    <property type="project" value="InterPro"/>
</dbReference>
<dbReference type="Gene3D" id="3.90.75.10">
    <property type="entry name" value="Homing Intron 3 (I-ppo) Encoded Endonuclease, Chain A"/>
    <property type="match status" value="1"/>
</dbReference>
<dbReference type="Pfam" id="PF13392">
    <property type="entry name" value="HNH_3"/>
    <property type="match status" value="1"/>
</dbReference>
<proteinExistence type="predicted"/>
<evidence type="ECO:0000313" key="2">
    <source>
        <dbReference type="EMBL" id="KKN14744.1"/>
    </source>
</evidence>
<dbReference type="AlphaFoldDB" id="A0A0F9N9T5"/>
<dbReference type="InterPro" id="IPR044925">
    <property type="entry name" value="His-Me_finger_sf"/>
</dbReference>
<sequence length="156" mass="17960">MVTKAKSTPIERFWAKVNKDGPLFNGTPCWLWLGYIDGKGYGEFWVKTVDKRHMGAYRFAYELLVGPVPVGLEIDHLCRNHACVNPTHMEAVTHRINMLRGNTFGADEAKRTHCPRGHAYDLFNTIRDNRGQRLCRTCDTARKRISRQKEKEQPDG</sequence>
<gene>
    <name evidence="2" type="ORF">LCGC14_0992970</name>
</gene>
<reference evidence="2" key="1">
    <citation type="journal article" date="2015" name="Nature">
        <title>Complex archaea that bridge the gap between prokaryotes and eukaryotes.</title>
        <authorList>
            <person name="Spang A."/>
            <person name="Saw J.H."/>
            <person name="Jorgensen S.L."/>
            <person name="Zaremba-Niedzwiedzka K."/>
            <person name="Martijn J."/>
            <person name="Lind A.E."/>
            <person name="van Eijk R."/>
            <person name="Schleper C."/>
            <person name="Guy L."/>
            <person name="Ettema T.J."/>
        </authorList>
    </citation>
    <scope>NUCLEOTIDE SEQUENCE</scope>
</reference>
<comment type="caution">
    <text evidence="2">The sequence shown here is derived from an EMBL/GenBank/DDBJ whole genome shotgun (WGS) entry which is preliminary data.</text>
</comment>
<dbReference type="SUPFAM" id="SSF54060">
    <property type="entry name" value="His-Me finger endonucleases"/>
    <property type="match status" value="1"/>
</dbReference>
<dbReference type="EMBL" id="LAZR01003787">
    <property type="protein sequence ID" value="KKN14744.1"/>
    <property type="molecule type" value="Genomic_DNA"/>
</dbReference>
<protein>
    <recommendedName>
        <fullName evidence="1">HNH nuclease domain-containing protein</fullName>
    </recommendedName>
</protein>
<organism evidence="2">
    <name type="scientific">marine sediment metagenome</name>
    <dbReference type="NCBI Taxonomy" id="412755"/>
    <lineage>
        <taxon>unclassified sequences</taxon>
        <taxon>metagenomes</taxon>
        <taxon>ecological metagenomes</taxon>
    </lineage>
</organism>
<evidence type="ECO:0000259" key="1">
    <source>
        <dbReference type="Pfam" id="PF13392"/>
    </source>
</evidence>
<dbReference type="InterPro" id="IPR044930">
    <property type="entry name" value="Homing_endonuclease_His-Me"/>
</dbReference>
<feature type="domain" description="HNH nuclease" evidence="1">
    <location>
        <begin position="58"/>
        <end position="98"/>
    </location>
</feature>